<accession>A0ABT8CKN5</accession>
<proteinExistence type="predicted"/>
<dbReference type="EMBL" id="JAUFQY010000002">
    <property type="protein sequence ID" value="MDN3701974.1"/>
    <property type="molecule type" value="Genomic_DNA"/>
</dbReference>
<evidence type="ECO:0000313" key="3">
    <source>
        <dbReference type="Proteomes" id="UP001223712"/>
    </source>
</evidence>
<evidence type="ECO:0008006" key="4">
    <source>
        <dbReference type="Google" id="ProtNLM"/>
    </source>
</evidence>
<protein>
    <recommendedName>
        <fullName evidence="4">DUF4231 domain-containing protein</fullName>
    </recommendedName>
</protein>
<evidence type="ECO:0000256" key="1">
    <source>
        <dbReference type="SAM" id="Phobius"/>
    </source>
</evidence>
<organism evidence="2 3">
    <name type="scientific">Vibrio artabrorum</name>
    <dbReference type="NCBI Taxonomy" id="446374"/>
    <lineage>
        <taxon>Bacteria</taxon>
        <taxon>Pseudomonadati</taxon>
        <taxon>Pseudomonadota</taxon>
        <taxon>Gammaproteobacteria</taxon>
        <taxon>Vibrionales</taxon>
        <taxon>Vibrionaceae</taxon>
        <taxon>Vibrio</taxon>
    </lineage>
</organism>
<keyword evidence="1" id="KW-1133">Transmembrane helix</keyword>
<keyword evidence="3" id="KW-1185">Reference proteome</keyword>
<dbReference type="RefSeq" id="WP_290334919.1">
    <property type="nucleotide sequence ID" value="NZ_JAUFQY010000002.1"/>
</dbReference>
<dbReference type="Proteomes" id="UP001223712">
    <property type="component" value="Unassembled WGS sequence"/>
</dbReference>
<comment type="caution">
    <text evidence="2">The sequence shown here is derived from an EMBL/GenBank/DDBJ whole genome shotgun (WGS) entry which is preliminary data.</text>
</comment>
<sequence>MKETYNVLKGIYFHEQQVREQMIPRVQINLGVYITFLAMFAYMVRMMDYDSNLYAIGSFYVFGLIFLILIILSMKYTKIAFVGAEYRNFSKATEVLEYNTKLHERVDEIAKYNETYGTKELTPDPDKHTDRFTIRLLTQCIDHNSAINESRRIAIKCSIEWLIKSIVPLGLLSAVFVVADLDVSSPRKNTLIQDKNVAKEISVLSSALFQKSTIPELTTDEVIMSDEKMKLQKHHRHHHRCQ</sequence>
<name>A0ABT8CKN5_9VIBR</name>
<gene>
    <name evidence="2" type="ORF">QWY96_15685</name>
</gene>
<feature type="transmembrane region" description="Helical" evidence="1">
    <location>
        <begin position="53"/>
        <end position="72"/>
    </location>
</feature>
<evidence type="ECO:0000313" key="2">
    <source>
        <dbReference type="EMBL" id="MDN3701974.1"/>
    </source>
</evidence>
<keyword evidence="1" id="KW-0472">Membrane</keyword>
<feature type="transmembrane region" description="Helical" evidence="1">
    <location>
        <begin position="28"/>
        <end position="47"/>
    </location>
</feature>
<keyword evidence="1" id="KW-0812">Transmembrane</keyword>
<reference evidence="3" key="1">
    <citation type="journal article" date="2019" name="Int. J. Syst. Evol. Microbiol.">
        <title>The Global Catalogue of Microorganisms (GCM) 10K type strain sequencing project: providing services to taxonomists for standard genome sequencing and annotation.</title>
        <authorList>
            <consortium name="The Broad Institute Genomics Platform"/>
            <consortium name="The Broad Institute Genome Sequencing Center for Infectious Disease"/>
            <person name="Wu L."/>
            <person name="Ma J."/>
        </authorList>
    </citation>
    <scope>NUCLEOTIDE SEQUENCE [LARGE SCALE GENOMIC DNA]</scope>
    <source>
        <strain evidence="3">CECT 7226</strain>
    </source>
</reference>